<evidence type="ECO:0000259" key="7">
    <source>
        <dbReference type="Pfam" id="PF07219"/>
    </source>
</evidence>
<evidence type="ECO:0000313" key="9">
    <source>
        <dbReference type="Proteomes" id="UP000048908"/>
    </source>
</evidence>
<feature type="transmembrane region" description="Helical" evidence="6">
    <location>
        <begin position="43"/>
        <end position="63"/>
    </location>
</feature>
<dbReference type="RefSeq" id="WP_074962470.1">
    <property type="nucleotide sequence ID" value="NZ_CXPG01000020.1"/>
</dbReference>
<evidence type="ECO:0000256" key="1">
    <source>
        <dbReference type="ARBA" id="ARBA00004370"/>
    </source>
</evidence>
<dbReference type="AlphaFoldDB" id="A0A0M6XR68"/>
<feature type="region of interest" description="Disordered" evidence="5">
    <location>
        <begin position="454"/>
        <end position="523"/>
    </location>
</feature>
<dbReference type="EMBL" id="CXPG01000020">
    <property type="protein sequence ID" value="CTQ33619.1"/>
    <property type="molecule type" value="Genomic_DNA"/>
</dbReference>
<dbReference type="OrthoDB" id="9798343at2"/>
<accession>A0A0M6XR68</accession>
<organism evidence="8 9">
    <name type="scientific">Jannaschia rubra</name>
    <dbReference type="NCBI Taxonomy" id="282197"/>
    <lineage>
        <taxon>Bacteria</taxon>
        <taxon>Pseudomonadati</taxon>
        <taxon>Pseudomonadota</taxon>
        <taxon>Alphaproteobacteria</taxon>
        <taxon>Rhodobacterales</taxon>
        <taxon>Roseobacteraceae</taxon>
        <taxon>Jannaschia</taxon>
    </lineage>
</organism>
<feature type="compositionally biased region" description="Low complexity" evidence="5">
    <location>
        <begin position="466"/>
        <end position="481"/>
    </location>
</feature>
<evidence type="ECO:0000256" key="6">
    <source>
        <dbReference type="SAM" id="Phobius"/>
    </source>
</evidence>
<comment type="subcellular location">
    <subcellularLocation>
        <location evidence="1">Membrane</location>
    </subcellularLocation>
</comment>
<evidence type="ECO:0000256" key="2">
    <source>
        <dbReference type="ARBA" id="ARBA00022692"/>
    </source>
</evidence>
<dbReference type="InterPro" id="IPR011990">
    <property type="entry name" value="TPR-like_helical_dom_sf"/>
</dbReference>
<dbReference type="Pfam" id="PF07219">
    <property type="entry name" value="HemY_N"/>
    <property type="match status" value="1"/>
</dbReference>
<keyword evidence="3 6" id="KW-1133">Transmembrane helix</keyword>
<dbReference type="InterPro" id="IPR016982">
    <property type="entry name" value="Mms48"/>
</dbReference>
<dbReference type="SUPFAM" id="SSF48452">
    <property type="entry name" value="TPR-like"/>
    <property type="match status" value="1"/>
</dbReference>
<dbReference type="Gene3D" id="1.25.40.10">
    <property type="entry name" value="Tetratricopeptide repeat domain"/>
    <property type="match status" value="2"/>
</dbReference>
<reference evidence="8 9" key="1">
    <citation type="submission" date="2015-07" db="EMBL/GenBank/DDBJ databases">
        <authorList>
            <person name="Noorani M."/>
        </authorList>
    </citation>
    <scope>NUCLEOTIDE SEQUENCE [LARGE SCALE GENOMIC DNA]</scope>
    <source>
        <strain evidence="8 9">CECT 5088</strain>
    </source>
</reference>
<dbReference type="PIRSF" id="PIRSF031802">
    <property type="entry name" value="UCP031802"/>
    <property type="match status" value="1"/>
</dbReference>
<keyword evidence="9" id="KW-1185">Reference proteome</keyword>
<proteinExistence type="predicted"/>
<evidence type="ECO:0000313" key="8">
    <source>
        <dbReference type="EMBL" id="CTQ33619.1"/>
    </source>
</evidence>
<dbReference type="InterPro" id="IPR010817">
    <property type="entry name" value="HemY_N"/>
</dbReference>
<dbReference type="Proteomes" id="UP000048908">
    <property type="component" value="Unassembled WGS sequence"/>
</dbReference>
<evidence type="ECO:0000256" key="5">
    <source>
        <dbReference type="SAM" id="MobiDB-lite"/>
    </source>
</evidence>
<sequence length="523" mass="56587">MLWSLFKILLFVALVAALAFGVQWVLSVSGEVILTFDGSEYVLPPLVVVIGVLVLMLTLWVVFKLAGLLLATLRFINGDDTALSAYFDRHRERKGYAALSDSLIALASGEAREAAAKAEKAEKYLQNPEVTTLVVAQAAEAAGEKDRAREAWKTLVTHERTRFVGVRGLMRQKLEEGDTTTAMKLAEKAFALKPRHVETQDTLLRLQAQDENWDGARRVLTAKLKSGALPKDVYKRREAVLSLADARDQLASGNAEKARAEVLEANRLSPELVPAAVLAARMHIEAGELRRASKVLRAARATTRHPDLAAAFADIQPDETPEARIKRFQPFLKVAPDAPETKMLETELYLAAEDFPGARRALGQLYETHPTTRSLSLMAAIERGEGASEAVVRGWLAKALSASRGPQWVCDVCGTVHGDWIPVCTNCEAFDSLTWKEPPTGAASRTVTSDMLPLLMGPQAGPPAPAAAGSDDAAVPQVTEPEVPDAEEVAEGPPEPVVTSPPVNPAVVGTTRDVDEPVTLPRR</sequence>
<feature type="domain" description="HemY N-terminal" evidence="7">
    <location>
        <begin position="30"/>
        <end position="143"/>
    </location>
</feature>
<protein>
    <submittedName>
        <fullName evidence="8">Tetratricopeptide repeat protein</fullName>
    </submittedName>
</protein>
<evidence type="ECO:0000256" key="3">
    <source>
        <dbReference type="ARBA" id="ARBA00022989"/>
    </source>
</evidence>
<evidence type="ECO:0000256" key="4">
    <source>
        <dbReference type="ARBA" id="ARBA00023136"/>
    </source>
</evidence>
<keyword evidence="2 6" id="KW-0812">Transmembrane</keyword>
<dbReference type="STRING" id="282197.SAMN04488517_102448"/>
<dbReference type="GO" id="GO:0016020">
    <property type="term" value="C:membrane"/>
    <property type="evidence" value="ECO:0007669"/>
    <property type="project" value="UniProtKB-SubCell"/>
</dbReference>
<gene>
    <name evidence="8" type="ORF">JAN5088_02402</name>
</gene>
<name>A0A0M6XR68_9RHOB</name>
<keyword evidence="4 6" id="KW-0472">Membrane</keyword>